<dbReference type="PROSITE" id="PS51057">
    <property type="entry name" value="PAIRED_2"/>
    <property type="match status" value="1"/>
</dbReference>
<dbReference type="InterPro" id="IPR001523">
    <property type="entry name" value="Paired_dom"/>
</dbReference>
<dbReference type="NCBIfam" id="NF033545">
    <property type="entry name" value="transpos_IS630"/>
    <property type="match status" value="1"/>
</dbReference>
<dbReference type="InterPro" id="IPR009057">
    <property type="entry name" value="Homeodomain-like_sf"/>
</dbReference>
<dbReference type="EMBL" id="CP107567">
    <property type="protein sequence ID" value="UYQ65356.1"/>
    <property type="molecule type" value="Genomic_DNA"/>
</dbReference>
<gene>
    <name evidence="3" type="ORF">OGH68_30410</name>
</gene>
<dbReference type="InterPro" id="IPR036397">
    <property type="entry name" value="RNaseH_sf"/>
</dbReference>
<organism evidence="3 4">
    <name type="scientific">Streptomyces peucetius</name>
    <dbReference type="NCBI Taxonomy" id="1950"/>
    <lineage>
        <taxon>Bacteria</taxon>
        <taxon>Bacillati</taxon>
        <taxon>Actinomycetota</taxon>
        <taxon>Actinomycetes</taxon>
        <taxon>Kitasatosporales</taxon>
        <taxon>Streptomycetaceae</taxon>
        <taxon>Streptomyces</taxon>
    </lineage>
</organism>
<accession>A0ABY6IEB3</accession>
<evidence type="ECO:0000313" key="4">
    <source>
        <dbReference type="Proteomes" id="UP001163878"/>
    </source>
</evidence>
<protein>
    <submittedName>
        <fullName evidence="3">IS630 family transposase</fullName>
    </submittedName>
</protein>
<dbReference type="InterPro" id="IPR025959">
    <property type="entry name" value="Winged_HTH_dom"/>
</dbReference>
<dbReference type="SUPFAM" id="SSF46689">
    <property type="entry name" value="Homeodomain-like"/>
    <property type="match status" value="1"/>
</dbReference>
<dbReference type="InterPro" id="IPR038717">
    <property type="entry name" value="Tc1-like_DDE_dom"/>
</dbReference>
<proteinExistence type="predicted"/>
<dbReference type="Pfam" id="PF13358">
    <property type="entry name" value="DDE_3"/>
    <property type="match status" value="1"/>
</dbReference>
<dbReference type="Proteomes" id="UP001163878">
    <property type="component" value="Chromosome"/>
</dbReference>
<evidence type="ECO:0000313" key="3">
    <source>
        <dbReference type="EMBL" id="UYQ65356.1"/>
    </source>
</evidence>
<dbReference type="RefSeq" id="WP_264248474.1">
    <property type="nucleotide sequence ID" value="NZ_CP107567.1"/>
</dbReference>
<reference evidence="3" key="1">
    <citation type="submission" date="2022-10" db="EMBL/GenBank/DDBJ databases">
        <title>Cytochrome P450 Catalyzes Benzene Ring Formation in the Biosynthesis of Trialkyl-Substituted Aromatic Polyketides.</title>
        <authorList>
            <person name="Zhao E."/>
            <person name="Ge H."/>
        </authorList>
    </citation>
    <scope>NUCLEOTIDE SEQUENCE</scope>
    <source>
        <strain evidence="3">NA0869</strain>
    </source>
</reference>
<dbReference type="Gene3D" id="3.30.420.10">
    <property type="entry name" value="Ribonuclease H-like superfamily/Ribonuclease H"/>
    <property type="match status" value="1"/>
</dbReference>
<keyword evidence="4" id="KW-1185">Reference proteome</keyword>
<sequence length="358" mass="39946">MRYADGGGLTAAGRQRREAVRLQAAELFEQKIKPPEVARRLRVSRKSAYQWHQLWRDGGREALASRGPSGSRCRLSPRCLEKLAGYLEQGPAAHGWVEDQVWTAARVATLIGRKFHVSYSVSGATRLMHRLGFSPQVPAAGRRTRRAGRHRVEGGDLGGGKRARAASGGYICFEDEAGFTRRPPRGRTWGRRGVTPQVTVSGRRSGRLSVAGLIAMRPGSRTRLCHRLRTHPSGKGKRRSMGERDFIALIDGVHQLVKAPIVLVWDRLNTHVSHAMRELIAEREWLSVFLLPAYSPDLNPVEWVWAHVKRSLANLAVLALDRLEALVRNRLKRLQYRPDTLHGFIAGTGLTLDDPTSP</sequence>
<evidence type="ECO:0000259" key="2">
    <source>
        <dbReference type="PROSITE" id="PS51057"/>
    </source>
</evidence>
<evidence type="ECO:0000256" key="1">
    <source>
        <dbReference type="SAM" id="MobiDB-lite"/>
    </source>
</evidence>
<dbReference type="Pfam" id="PF13592">
    <property type="entry name" value="HTH_33"/>
    <property type="match status" value="1"/>
</dbReference>
<dbReference type="InterPro" id="IPR047655">
    <property type="entry name" value="Transpos_IS630-like"/>
</dbReference>
<name>A0ABY6IEB3_STRPE</name>
<dbReference type="Pfam" id="PF13384">
    <property type="entry name" value="HTH_23"/>
    <property type="match status" value="1"/>
</dbReference>
<feature type="domain" description="Paired" evidence="2">
    <location>
        <begin position="1"/>
        <end position="131"/>
    </location>
</feature>
<feature type="region of interest" description="Disordered" evidence="1">
    <location>
        <begin position="138"/>
        <end position="161"/>
    </location>
</feature>